<dbReference type="GO" id="GO:0005737">
    <property type="term" value="C:cytoplasm"/>
    <property type="evidence" value="ECO:0007669"/>
    <property type="project" value="InterPro"/>
</dbReference>
<organism evidence="7 8">
    <name type="scientific">Ectothiorhodospira marina</name>
    <dbReference type="NCBI Taxonomy" id="1396821"/>
    <lineage>
        <taxon>Bacteria</taxon>
        <taxon>Pseudomonadati</taxon>
        <taxon>Pseudomonadota</taxon>
        <taxon>Gammaproteobacteria</taxon>
        <taxon>Chromatiales</taxon>
        <taxon>Ectothiorhodospiraceae</taxon>
        <taxon>Ectothiorhodospira</taxon>
    </lineage>
</organism>
<dbReference type="SUPFAM" id="SSF53187">
    <property type="entry name" value="Zn-dependent exopeptidases"/>
    <property type="match status" value="1"/>
</dbReference>
<dbReference type="PANTHER" id="PTHR11963:SF20">
    <property type="entry name" value="PEPTIDASE B"/>
    <property type="match status" value="1"/>
</dbReference>
<dbReference type="Gene3D" id="3.40.630.10">
    <property type="entry name" value="Zn peptidases"/>
    <property type="match status" value="1"/>
</dbReference>
<evidence type="ECO:0000256" key="1">
    <source>
        <dbReference type="ARBA" id="ARBA00009528"/>
    </source>
</evidence>
<dbReference type="CDD" id="cd00433">
    <property type="entry name" value="Peptidase_M17"/>
    <property type="match status" value="1"/>
</dbReference>
<dbReference type="STRING" id="1396821.SAMN05444515_11479"/>
<reference evidence="8" key="1">
    <citation type="submission" date="2016-10" db="EMBL/GenBank/DDBJ databases">
        <authorList>
            <person name="Varghese N."/>
            <person name="Submissions S."/>
        </authorList>
    </citation>
    <scope>NUCLEOTIDE SEQUENCE [LARGE SCALE GENOMIC DNA]</scope>
    <source>
        <strain evidence="8">DSM 241</strain>
    </source>
</reference>
<evidence type="ECO:0000256" key="4">
    <source>
        <dbReference type="ARBA" id="ARBA00022801"/>
    </source>
</evidence>
<evidence type="ECO:0000313" key="7">
    <source>
        <dbReference type="EMBL" id="SEL37011.1"/>
    </source>
</evidence>
<dbReference type="GO" id="GO:0006508">
    <property type="term" value="P:proteolysis"/>
    <property type="evidence" value="ECO:0007669"/>
    <property type="project" value="UniProtKB-KW"/>
</dbReference>
<evidence type="ECO:0000256" key="5">
    <source>
        <dbReference type="ARBA" id="ARBA00023211"/>
    </source>
</evidence>
<dbReference type="EMBL" id="FOAA01000014">
    <property type="protein sequence ID" value="SEL37011.1"/>
    <property type="molecule type" value="Genomic_DNA"/>
</dbReference>
<feature type="domain" description="Cytosol aminopeptidase" evidence="6">
    <location>
        <begin position="308"/>
        <end position="315"/>
    </location>
</feature>
<comment type="similarity">
    <text evidence="1">Belongs to the peptidase M17 family.</text>
</comment>
<dbReference type="Gene3D" id="3.40.220.10">
    <property type="entry name" value="Leucine Aminopeptidase, subunit E, domain 1"/>
    <property type="match status" value="1"/>
</dbReference>
<proteinExistence type="inferred from homology"/>
<dbReference type="GO" id="GO:0070006">
    <property type="term" value="F:metalloaminopeptidase activity"/>
    <property type="evidence" value="ECO:0007669"/>
    <property type="project" value="InterPro"/>
</dbReference>
<dbReference type="PROSITE" id="PS00631">
    <property type="entry name" value="CYTOSOL_AP"/>
    <property type="match status" value="1"/>
</dbReference>
<keyword evidence="4" id="KW-0378">Hydrolase</keyword>
<evidence type="ECO:0000313" key="8">
    <source>
        <dbReference type="Proteomes" id="UP000199256"/>
    </source>
</evidence>
<dbReference type="OrthoDB" id="9809354at2"/>
<keyword evidence="5" id="KW-0464">Manganese</keyword>
<evidence type="ECO:0000256" key="2">
    <source>
        <dbReference type="ARBA" id="ARBA00022438"/>
    </source>
</evidence>
<gene>
    <name evidence="7" type="ORF">SAMN05444515_11479</name>
</gene>
<keyword evidence="3" id="KW-0645">Protease</keyword>
<sequence length="469" mass="51556">MNDCFELHNAAQATTLIPLDANLFDAWLERQPERMRNWVKASRFQARAGHHLALPETDGCVRRILVGIDLEATTWAVADLPGKLREGVYTLDCDWTPERRVQAAIGWGLGSYRFERYRRSDAPRARLSLAGLDNDQVKRVEHTVAAIGLVRDLINTPAEDMMPEHLAESAEQLGKTFGATVRQVVGDDLLEAHYPSIHQVGRASHHAPRVIDLQWGDDAHPQVTLVGKGVCFDTGGLDIKPGNGMRLMKKDMGGAAHVLGLAHLIMAAGLPVRLRVLIGAVDNAIDGNAFRPGDVITTRKGLTVEVDNTDAEGRLVLCDLLTQACEETPALIIDFATLTGAARVAVGTEIAAFLTDASELVHDLYRHAEKQEDPCWRLPLHEPYRELLESSVADLANSGSTPYAGAITAGLFLKAFVPQTQPWIHFDVMAWNTRARPGRPKGGEALGVRAVFAWLEERFSTPQDPDYRD</sequence>
<evidence type="ECO:0000259" key="6">
    <source>
        <dbReference type="PROSITE" id="PS00631"/>
    </source>
</evidence>
<protein>
    <submittedName>
        <fullName evidence="7">Leucyl aminopeptidase</fullName>
    </submittedName>
</protein>
<name>A0A1H7PMF1_9GAMM</name>
<dbReference type="AlphaFoldDB" id="A0A1H7PMF1"/>
<dbReference type="Pfam" id="PF00883">
    <property type="entry name" value="Peptidase_M17"/>
    <property type="match status" value="1"/>
</dbReference>
<dbReference type="PANTHER" id="PTHR11963">
    <property type="entry name" value="LEUCINE AMINOPEPTIDASE-RELATED"/>
    <property type="match status" value="1"/>
</dbReference>
<dbReference type="PRINTS" id="PR00481">
    <property type="entry name" value="LAMNOPPTDASE"/>
</dbReference>
<dbReference type="GO" id="GO:0030145">
    <property type="term" value="F:manganese ion binding"/>
    <property type="evidence" value="ECO:0007669"/>
    <property type="project" value="InterPro"/>
</dbReference>
<keyword evidence="2 7" id="KW-0031">Aminopeptidase</keyword>
<dbReference type="InterPro" id="IPR043472">
    <property type="entry name" value="Macro_dom-like"/>
</dbReference>
<dbReference type="InterPro" id="IPR011356">
    <property type="entry name" value="Leucine_aapep/pepB"/>
</dbReference>
<accession>A0A1H7PMF1</accession>
<evidence type="ECO:0000256" key="3">
    <source>
        <dbReference type="ARBA" id="ARBA00022670"/>
    </source>
</evidence>
<dbReference type="InterPro" id="IPR048816">
    <property type="entry name" value="Peptidase_M17_N_1"/>
</dbReference>
<dbReference type="InterPro" id="IPR000819">
    <property type="entry name" value="Peptidase_M17_C"/>
</dbReference>
<keyword evidence="8" id="KW-1185">Reference proteome</keyword>
<dbReference type="Proteomes" id="UP000199256">
    <property type="component" value="Unassembled WGS sequence"/>
</dbReference>
<dbReference type="Pfam" id="PF21337">
    <property type="entry name" value="Peptidase_M17_N_1"/>
    <property type="match status" value="1"/>
</dbReference>
<dbReference type="RefSeq" id="WP_090254712.1">
    <property type="nucleotide sequence ID" value="NZ_FOAA01000014.1"/>
</dbReference>